<dbReference type="SMART" id="SM00271">
    <property type="entry name" value="DnaJ"/>
    <property type="match status" value="1"/>
</dbReference>
<dbReference type="InterPro" id="IPR001305">
    <property type="entry name" value="HSP_DnaJ_Cys-rich_dom"/>
</dbReference>
<name>A0A364L4N5_TALAM</name>
<dbReference type="PROSITE" id="PS51188">
    <property type="entry name" value="ZF_CR"/>
    <property type="match status" value="1"/>
</dbReference>
<dbReference type="Pfam" id="PF01556">
    <property type="entry name" value="DnaJ_C"/>
    <property type="match status" value="1"/>
</dbReference>
<dbReference type="Pfam" id="PF00226">
    <property type="entry name" value="DnaJ"/>
    <property type="match status" value="1"/>
</dbReference>
<dbReference type="PRINTS" id="PR00625">
    <property type="entry name" value="JDOMAIN"/>
</dbReference>
<dbReference type="InterPro" id="IPR008971">
    <property type="entry name" value="HSP40/DnaJ_pept-bd"/>
</dbReference>
<dbReference type="RefSeq" id="XP_040735270.1">
    <property type="nucleotide sequence ID" value="XM_040879388.1"/>
</dbReference>
<evidence type="ECO:0000256" key="8">
    <source>
        <dbReference type="SAM" id="SignalP"/>
    </source>
</evidence>
<dbReference type="Pfam" id="PF00684">
    <property type="entry name" value="DnaJ_CXXCXGXG"/>
    <property type="match status" value="1"/>
</dbReference>
<dbReference type="Proteomes" id="UP000249363">
    <property type="component" value="Unassembled WGS sequence"/>
</dbReference>
<evidence type="ECO:0000313" key="11">
    <source>
        <dbReference type="EMBL" id="RAO70754.1"/>
    </source>
</evidence>
<evidence type="ECO:0000259" key="10">
    <source>
        <dbReference type="PROSITE" id="PS51188"/>
    </source>
</evidence>
<evidence type="ECO:0000256" key="4">
    <source>
        <dbReference type="ARBA" id="ARBA00022833"/>
    </source>
</evidence>
<dbReference type="SUPFAM" id="SSF46565">
    <property type="entry name" value="Chaperone J-domain"/>
    <property type="match status" value="1"/>
</dbReference>
<feature type="compositionally biased region" description="Gly residues" evidence="7">
    <location>
        <begin position="136"/>
        <end position="147"/>
    </location>
</feature>
<comment type="caution">
    <text evidence="11">The sequence shown here is derived from an EMBL/GenBank/DDBJ whole genome shotgun (WGS) entry which is preliminary data.</text>
</comment>
<evidence type="ECO:0000256" key="2">
    <source>
        <dbReference type="ARBA" id="ARBA00022737"/>
    </source>
</evidence>
<evidence type="ECO:0000259" key="9">
    <source>
        <dbReference type="PROSITE" id="PS50076"/>
    </source>
</evidence>
<dbReference type="InterPro" id="IPR036410">
    <property type="entry name" value="HSP_DnaJ_Cys-rich_dom_sf"/>
</dbReference>
<evidence type="ECO:0000256" key="6">
    <source>
        <dbReference type="PROSITE-ProRule" id="PRU00546"/>
    </source>
</evidence>
<evidence type="ECO:0000256" key="5">
    <source>
        <dbReference type="ARBA" id="ARBA00023186"/>
    </source>
</evidence>
<dbReference type="PROSITE" id="PS50076">
    <property type="entry name" value="DNAJ_2"/>
    <property type="match status" value="1"/>
</dbReference>
<evidence type="ECO:0000256" key="7">
    <source>
        <dbReference type="SAM" id="MobiDB-lite"/>
    </source>
</evidence>
<accession>A0A364L4N5</accession>
<feature type="signal peptide" evidence="8">
    <location>
        <begin position="1"/>
        <end position="26"/>
    </location>
</feature>
<dbReference type="InterPro" id="IPR036869">
    <property type="entry name" value="J_dom_sf"/>
</dbReference>
<keyword evidence="5" id="KW-0143">Chaperone</keyword>
<dbReference type="GO" id="GO:0030544">
    <property type="term" value="F:Hsp70 protein binding"/>
    <property type="evidence" value="ECO:0007669"/>
    <property type="project" value="InterPro"/>
</dbReference>
<feature type="compositionally biased region" description="Acidic residues" evidence="7">
    <location>
        <begin position="412"/>
        <end position="424"/>
    </location>
</feature>
<dbReference type="GO" id="GO:0051082">
    <property type="term" value="F:unfolded protein binding"/>
    <property type="evidence" value="ECO:0007669"/>
    <property type="project" value="InterPro"/>
</dbReference>
<organism evidence="11 12">
    <name type="scientific">Talaromyces amestolkiae</name>
    <dbReference type="NCBI Taxonomy" id="1196081"/>
    <lineage>
        <taxon>Eukaryota</taxon>
        <taxon>Fungi</taxon>
        <taxon>Dikarya</taxon>
        <taxon>Ascomycota</taxon>
        <taxon>Pezizomycotina</taxon>
        <taxon>Eurotiomycetes</taxon>
        <taxon>Eurotiomycetidae</taxon>
        <taxon>Eurotiales</taxon>
        <taxon>Trichocomaceae</taxon>
        <taxon>Talaromyces</taxon>
        <taxon>Talaromyces sect. Talaromyces</taxon>
    </lineage>
</organism>
<feature type="region of interest" description="Disordered" evidence="7">
    <location>
        <begin position="136"/>
        <end position="161"/>
    </location>
</feature>
<dbReference type="STRING" id="1196081.A0A364L4N5"/>
<feature type="region of interest" description="Disordered" evidence="7">
    <location>
        <begin position="398"/>
        <end position="453"/>
    </location>
</feature>
<proteinExistence type="predicted"/>
<dbReference type="FunFam" id="2.10.230.10:FF:000001">
    <property type="entry name" value="DnaJ subfamily A member 2"/>
    <property type="match status" value="1"/>
</dbReference>
<keyword evidence="2" id="KW-0677">Repeat</keyword>
<dbReference type="PROSITE" id="PS00636">
    <property type="entry name" value="DNAJ_1"/>
    <property type="match status" value="1"/>
</dbReference>
<feature type="domain" description="J" evidence="9">
    <location>
        <begin position="37"/>
        <end position="104"/>
    </location>
</feature>
<dbReference type="InterPro" id="IPR044713">
    <property type="entry name" value="DNJA1/2-like"/>
</dbReference>
<evidence type="ECO:0000256" key="3">
    <source>
        <dbReference type="ARBA" id="ARBA00022771"/>
    </source>
</evidence>
<keyword evidence="3 6" id="KW-0863">Zinc-finger</keyword>
<evidence type="ECO:0008006" key="13">
    <source>
        <dbReference type="Google" id="ProtNLM"/>
    </source>
</evidence>
<dbReference type="Gene3D" id="2.10.230.10">
    <property type="entry name" value="Heat shock protein DnaJ, cysteine-rich domain"/>
    <property type="match status" value="1"/>
</dbReference>
<dbReference type="SUPFAM" id="SSF49493">
    <property type="entry name" value="HSP40/DnaJ peptide-binding domain"/>
    <property type="match status" value="2"/>
</dbReference>
<dbReference type="EMBL" id="MIKG01000013">
    <property type="protein sequence ID" value="RAO70754.1"/>
    <property type="molecule type" value="Genomic_DNA"/>
</dbReference>
<sequence length="453" mass="49276">MFAAHSKQILLLFHFSVFSIVSFGEAYFLTMDGAGIDLYEILEVEHGASKDEIRKAYRKAALASHPDKVPEAEREAAEIKFKAVQQAYDILYDEDKRHLYDTHGMSAFDGSGNPGMGGGPDLDDILAQMFGGMGGMGGMPGHGGGGRRPPKPRKSPDEETKYEVSLEDLYKGKTVKFASTKNVICGLCKGKGGKDKAVAKECSTCGGQGYKEVLRQMGPMLTSSMAPCTVCDGQGSFFATKDKCKKCKGKKVTEEKKMLEIYIPRGAKEGDRVVLEGEADQVPDQEPGDIVFHLVETEHPIFRRAGPDLTADLEITLAEALAGFSRVVLKHLDGRGIEITHPKKPGDVLSPGQVLKIPGEGMPLKKSDARGDLYLIVDIKFPDKDWTPSPETLEKLREILPKSTQPPITTESVDEVDYESDADIEAFGQGDPRGGSGWQDDDEEGEPAQCATQ</sequence>
<keyword evidence="12" id="KW-1185">Reference proteome</keyword>
<dbReference type="SUPFAM" id="SSF57938">
    <property type="entry name" value="DnaJ/Hsp40 cysteine-rich domain"/>
    <property type="match status" value="1"/>
</dbReference>
<evidence type="ECO:0000313" key="12">
    <source>
        <dbReference type="Proteomes" id="UP000249363"/>
    </source>
</evidence>
<reference evidence="11 12" key="1">
    <citation type="journal article" date="2017" name="Biotechnol. Biofuels">
        <title>Differential beta-glucosidase expression as a function of carbon source availability in Talaromyces amestolkiae: a genomic and proteomic approach.</title>
        <authorList>
            <person name="de Eugenio L.I."/>
            <person name="Mendez-Liter J.A."/>
            <person name="Nieto-Dominguez M."/>
            <person name="Alonso L."/>
            <person name="Gil-Munoz J."/>
            <person name="Barriuso J."/>
            <person name="Prieto A."/>
            <person name="Martinez M.J."/>
        </authorList>
    </citation>
    <scope>NUCLEOTIDE SEQUENCE [LARGE SCALE GENOMIC DNA]</scope>
    <source>
        <strain evidence="11 12">CIB</strain>
    </source>
</reference>
<feature type="domain" description="CR-type" evidence="10">
    <location>
        <begin position="172"/>
        <end position="256"/>
    </location>
</feature>
<dbReference type="FunFam" id="2.60.260.20:FF:000013">
    <property type="entry name" value="DnaJ subfamily B member 11"/>
    <property type="match status" value="1"/>
</dbReference>
<dbReference type="CDD" id="cd10719">
    <property type="entry name" value="DnaJ_zf"/>
    <property type="match status" value="1"/>
</dbReference>
<keyword evidence="1 6" id="KW-0479">Metal-binding</keyword>
<feature type="zinc finger region" description="CR-type" evidence="6">
    <location>
        <begin position="172"/>
        <end position="256"/>
    </location>
</feature>
<gene>
    <name evidence="11" type="ORF">BHQ10_006766</name>
</gene>
<dbReference type="PANTHER" id="PTHR43888">
    <property type="entry name" value="DNAJ-LIKE-2, ISOFORM A-RELATED"/>
    <property type="match status" value="1"/>
</dbReference>
<keyword evidence="4 6" id="KW-0862">Zinc</keyword>
<dbReference type="Gene3D" id="1.10.287.110">
    <property type="entry name" value="DnaJ domain"/>
    <property type="match status" value="1"/>
</dbReference>
<dbReference type="Gene3D" id="2.60.260.20">
    <property type="entry name" value="Urease metallochaperone UreE, N-terminal domain"/>
    <property type="match status" value="2"/>
</dbReference>
<dbReference type="GO" id="GO:0008270">
    <property type="term" value="F:zinc ion binding"/>
    <property type="evidence" value="ECO:0007669"/>
    <property type="project" value="UniProtKB-KW"/>
</dbReference>
<dbReference type="OrthoDB" id="550424at2759"/>
<dbReference type="InterPro" id="IPR002939">
    <property type="entry name" value="DnaJ_C"/>
</dbReference>
<dbReference type="GO" id="GO:0006457">
    <property type="term" value="P:protein folding"/>
    <property type="evidence" value="ECO:0007669"/>
    <property type="project" value="InterPro"/>
</dbReference>
<dbReference type="AlphaFoldDB" id="A0A364L4N5"/>
<dbReference type="InterPro" id="IPR018253">
    <property type="entry name" value="DnaJ_domain_CS"/>
</dbReference>
<feature type="compositionally biased region" description="Polar residues" evidence="7">
    <location>
        <begin position="402"/>
        <end position="411"/>
    </location>
</feature>
<dbReference type="CDD" id="cd06257">
    <property type="entry name" value="DnaJ"/>
    <property type="match status" value="1"/>
</dbReference>
<feature type="chain" id="PRO_5016991039" description="J domain-containing protein" evidence="8">
    <location>
        <begin position="27"/>
        <end position="453"/>
    </location>
</feature>
<dbReference type="CDD" id="cd10747">
    <property type="entry name" value="DnaJ_C"/>
    <property type="match status" value="1"/>
</dbReference>
<protein>
    <recommendedName>
        <fullName evidence="13">J domain-containing protein</fullName>
    </recommendedName>
</protein>
<keyword evidence="8" id="KW-0732">Signal</keyword>
<evidence type="ECO:0000256" key="1">
    <source>
        <dbReference type="ARBA" id="ARBA00022723"/>
    </source>
</evidence>
<dbReference type="InterPro" id="IPR001623">
    <property type="entry name" value="DnaJ_domain"/>
</dbReference>
<dbReference type="GeneID" id="63795982"/>